<dbReference type="eggNOG" id="COG3539">
    <property type="taxonomic scope" value="Bacteria"/>
</dbReference>
<comment type="subcellular location">
    <subcellularLocation>
        <location evidence="1">Fimbrium</location>
    </subcellularLocation>
</comment>
<dbReference type="Gene3D" id="2.60.40.1090">
    <property type="entry name" value="Fimbrial-type adhesion domain"/>
    <property type="match status" value="1"/>
</dbReference>
<evidence type="ECO:0000313" key="6">
    <source>
        <dbReference type="EMBL" id="AAZ61059.1"/>
    </source>
</evidence>
<name>Q470X4_CUPPJ</name>
<evidence type="ECO:0000256" key="2">
    <source>
        <dbReference type="ARBA" id="ARBA00006671"/>
    </source>
</evidence>
<sequence>MNGMNAPSRFPRPRAVFLTQHRDRMNTRLFTALMMAGAATSASYAHASDGTITFKGQVTDTTCTITTGNAGSFTVTLPNVSKTNLAAAGSTAGTTGFSIALSNCNPASGNVHAFFEAGANVDPATGRLVNTDDIGSGGAANVQIGLLNPSSGSLISIGASDGAAQNSMAQPIKPDGTALLPYAAQYVATGGAAAAGSVSSSVTYILSYQ</sequence>
<keyword evidence="4" id="KW-0281">Fimbrium</keyword>
<dbReference type="EMBL" id="CP000090">
    <property type="protein sequence ID" value="AAZ61059.1"/>
    <property type="molecule type" value="Genomic_DNA"/>
</dbReference>
<dbReference type="InterPro" id="IPR050263">
    <property type="entry name" value="Bact_Fimbrial_Adh_Pro"/>
</dbReference>
<proteinExistence type="inferred from homology"/>
<dbReference type="InterPro" id="IPR008966">
    <property type="entry name" value="Adhesion_dom_sf"/>
</dbReference>
<evidence type="ECO:0000256" key="4">
    <source>
        <dbReference type="ARBA" id="ARBA00023263"/>
    </source>
</evidence>
<dbReference type="SUPFAM" id="SSF49401">
    <property type="entry name" value="Bacterial adhesins"/>
    <property type="match status" value="1"/>
</dbReference>
<evidence type="ECO:0000256" key="3">
    <source>
        <dbReference type="ARBA" id="ARBA00022729"/>
    </source>
</evidence>
<keyword evidence="3 5" id="KW-0732">Signal</keyword>
<feature type="chain" id="PRO_5004232959" evidence="5">
    <location>
        <begin position="48"/>
        <end position="209"/>
    </location>
</feature>
<gene>
    <name evidence="6" type="ordered locus">Reut_A1694</name>
</gene>
<comment type="similarity">
    <text evidence="2">Belongs to the fimbrial protein family.</text>
</comment>
<dbReference type="STRING" id="264198.Reut_A1694"/>
<dbReference type="KEGG" id="reu:Reut_A1694"/>
<dbReference type="InterPro" id="IPR036937">
    <property type="entry name" value="Adhesion_dom_fimbrial_sf"/>
</dbReference>
<dbReference type="PANTHER" id="PTHR33420:SF3">
    <property type="entry name" value="FIMBRIAL SUBUNIT ELFA"/>
    <property type="match status" value="1"/>
</dbReference>
<dbReference type="HOGENOM" id="CLU_088965_2_1_4"/>
<dbReference type="Pfam" id="PF16970">
    <property type="entry name" value="FimA"/>
    <property type="match status" value="1"/>
</dbReference>
<evidence type="ECO:0000256" key="5">
    <source>
        <dbReference type="SAM" id="SignalP"/>
    </source>
</evidence>
<reference evidence="6" key="1">
    <citation type="submission" date="2005-08" db="EMBL/GenBank/DDBJ databases">
        <title>Complete sequence of Chromosome1 of Ralstonia eutropha JMP134.</title>
        <authorList>
            <person name="Copeland A."/>
            <person name="Lucas S."/>
            <person name="Lapidus A."/>
            <person name="Barry K."/>
            <person name="Detter J.C."/>
            <person name="Glavina T."/>
            <person name="Hammon N."/>
            <person name="Israni S."/>
            <person name="Pitluck S."/>
            <person name="Goltsman E."/>
            <person name="Martinez M."/>
            <person name="Schmutz J."/>
            <person name="Larimer F."/>
            <person name="Land M."/>
            <person name="Lykidis A."/>
            <person name="Richardson P."/>
        </authorList>
    </citation>
    <scope>NUCLEOTIDE SEQUENCE</scope>
    <source>
        <strain evidence="6">JMP134</strain>
    </source>
</reference>
<evidence type="ECO:0000256" key="1">
    <source>
        <dbReference type="ARBA" id="ARBA00004561"/>
    </source>
</evidence>
<dbReference type="AlphaFoldDB" id="Q470X4"/>
<organism evidence="6">
    <name type="scientific">Cupriavidus pinatubonensis (strain JMP 134 / LMG 1197)</name>
    <name type="common">Cupriavidus necator (strain JMP 134)</name>
    <dbReference type="NCBI Taxonomy" id="264198"/>
    <lineage>
        <taxon>Bacteria</taxon>
        <taxon>Pseudomonadati</taxon>
        <taxon>Pseudomonadota</taxon>
        <taxon>Betaproteobacteria</taxon>
        <taxon>Burkholderiales</taxon>
        <taxon>Burkholderiaceae</taxon>
        <taxon>Cupriavidus</taxon>
    </lineage>
</organism>
<feature type="signal peptide" evidence="5">
    <location>
        <begin position="1"/>
        <end position="47"/>
    </location>
</feature>
<accession>Q470X4</accession>
<protein>
    <submittedName>
        <fullName evidence="6">Fimbrial protein</fullName>
    </submittedName>
</protein>
<dbReference type="InterPro" id="IPR039458">
    <property type="entry name" value="FimA-like"/>
</dbReference>
<dbReference type="GO" id="GO:0043709">
    <property type="term" value="P:cell adhesion involved in single-species biofilm formation"/>
    <property type="evidence" value="ECO:0007669"/>
    <property type="project" value="TreeGrafter"/>
</dbReference>
<dbReference type="GO" id="GO:0009289">
    <property type="term" value="C:pilus"/>
    <property type="evidence" value="ECO:0007669"/>
    <property type="project" value="UniProtKB-SubCell"/>
</dbReference>
<dbReference type="PANTHER" id="PTHR33420">
    <property type="entry name" value="FIMBRIAL SUBUNIT ELFA-RELATED"/>
    <property type="match status" value="1"/>
</dbReference>